<dbReference type="RefSeq" id="WP_141149656.1">
    <property type="nucleotide sequence ID" value="NZ_VHLG01000009.1"/>
</dbReference>
<accession>A0A506U6I8</accession>
<organism evidence="1 2">
    <name type="scientific">Martelella alba</name>
    <dbReference type="NCBI Taxonomy" id="2590451"/>
    <lineage>
        <taxon>Bacteria</taxon>
        <taxon>Pseudomonadati</taxon>
        <taxon>Pseudomonadota</taxon>
        <taxon>Alphaproteobacteria</taxon>
        <taxon>Hyphomicrobiales</taxon>
        <taxon>Aurantimonadaceae</taxon>
        <taxon>Martelella</taxon>
    </lineage>
</organism>
<dbReference type="InterPro" id="IPR009964">
    <property type="entry name" value="DUF1491"/>
</dbReference>
<reference evidence="1 2" key="1">
    <citation type="submission" date="2019-06" db="EMBL/GenBank/DDBJ databases">
        <authorList>
            <person name="Li M."/>
        </authorList>
    </citation>
    <scope>NUCLEOTIDE SEQUENCE [LARGE SCALE GENOMIC DNA]</scope>
    <source>
        <strain evidence="1 2">BGMRC2036</strain>
    </source>
</reference>
<dbReference type="Pfam" id="PF07372">
    <property type="entry name" value="DUF1491"/>
    <property type="match status" value="1"/>
</dbReference>
<protein>
    <submittedName>
        <fullName evidence="1">DUF1491 family protein</fullName>
    </submittedName>
</protein>
<evidence type="ECO:0000313" key="2">
    <source>
        <dbReference type="Proteomes" id="UP000318801"/>
    </source>
</evidence>
<dbReference type="Proteomes" id="UP000318801">
    <property type="component" value="Unassembled WGS sequence"/>
</dbReference>
<dbReference type="Gene3D" id="3.40.1530.20">
    <property type="entry name" value="Protein of unknown function (DUF1491)"/>
    <property type="match status" value="1"/>
</dbReference>
<evidence type="ECO:0000313" key="1">
    <source>
        <dbReference type="EMBL" id="TPW29460.1"/>
    </source>
</evidence>
<keyword evidence="2" id="KW-1185">Reference proteome</keyword>
<proteinExistence type="predicted"/>
<dbReference type="EMBL" id="VHLG01000009">
    <property type="protein sequence ID" value="TPW29460.1"/>
    <property type="molecule type" value="Genomic_DNA"/>
</dbReference>
<comment type="caution">
    <text evidence="1">The sequence shown here is derived from an EMBL/GenBank/DDBJ whole genome shotgun (WGS) entry which is preliminary data.</text>
</comment>
<name>A0A506U6I8_9HYPH</name>
<dbReference type="OrthoDB" id="9809136at2"/>
<dbReference type="AlphaFoldDB" id="A0A506U6I8"/>
<gene>
    <name evidence="1" type="ORF">FJU08_14085</name>
</gene>
<sequence>MSARLRSDIFVSALCRQVFAKGGFAAVECKGAEAAGAIAIRQTKRDGLETLFMPAPQVLADDDGDRVFEKRLEDVDVLSIADKLEKERRFDSDLWVVALEIDDVSGLFTVVE</sequence>